<dbReference type="Proteomes" id="UP000448867">
    <property type="component" value="Unassembled WGS sequence"/>
</dbReference>
<keyword evidence="2" id="KW-1185">Reference proteome</keyword>
<gene>
    <name evidence="1" type="ORF">GJU40_14900</name>
</gene>
<evidence type="ECO:0000313" key="2">
    <source>
        <dbReference type="Proteomes" id="UP000448867"/>
    </source>
</evidence>
<comment type="caution">
    <text evidence="1">The sequence shown here is derived from an EMBL/GenBank/DDBJ whole genome shotgun (WGS) entry which is preliminary data.</text>
</comment>
<name>A0A7X2M0P5_9BACI</name>
<proteinExistence type="predicted"/>
<dbReference type="OrthoDB" id="2218409at2"/>
<organism evidence="1 2">
    <name type="scientific">Metabacillus lacus</name>
    <dbReference type="NCBI Taxonomy" id="1983721"/>
    <lineage>
        <taxon>Bacteria</taxon>
        <taxon>Bacillati</taxon>
        <taxon>Bacillota</taxon>
        <taxon>Bacilli</taxon>
        <taxon>Bacillales</taxon>
        <taxon>Bacillaceae</taxon>
        <taxon>Metabacillus</taxon>
    </lineage>
</organism>
<sequence length="128" mass="15071">MKNNKFAVYNGNEYSAEMKKDGRIILLSENSKEELNGFEKKSINNQTIYVKYVTLSEIGQIYHKRKKAHYRGYEFEVVEQKDKMISIVTMIGDHKVWESIGMNCIDKGIYQKWVNKDDVILEVIKEKI</sequence>
<reference evidence="1 2" key="1">
    <citation type="submission" date="2019-11" db="EMBL/GenBank/DDBJ databases">
        <title>Bacillus lacus genome.</title>
        <authorList>
            <person name="Allen C.J."/>
            <person name="Newman J.D."/>
        </authorList>
    </citation>
    <scope>NUCLEOTIDE SEQUENCE [LARGE SCALE GENOMIC DNA]</scope>
    <source>
        <strain evidence="1 2">KCTC 33946</strain>
    </source>
</reference>
<accession>A0A7X2M0P5</accession>
<evidence type="ECO:0000313" key="1">
    <source>
        <dbReference type="EMBL" id="MRX73432.1"/>
    </source>
</evidence>
<dbReference type="RefSeq" id="WP_154308896.1">
    <property type="nucleotide sequence ID" value="NZ_WKKI01000035.1"/>
</dbReference>
<dbReference type="AlphaFoldDB" id="A0A7X2M0P5"/>
<dbReference type="EMBL" id="WKKI01000035">
    <property type="protein sequence ID" value="MRX73432.1"/>
    <property type="molecule type" value="Genomic_DNA"/>
</dbReference>
<protein>
    <submittedName>
        <fullName evidence="1">Uncharacterized protein</fullName>
    </submittedName>
</protein>